<keyword evidence="7" id="KW-1185">Reference proteome</keyword>
<evidence type="ECO:0000256" key="2">
    <source>
        <dbReference type="ARBA" id="ARBA00010400"/>
    </source>
</evidence>
<evidence type="ECO:0000256" key="4">
    <source>
        <dbReference type="ARBA" id="ARBA00022729"/>
    </source>
</evidence>
<reference evidence="6" key="1">
    <citation type="submission" date="2023-04" db="EMBL/GenBank/DDBJ databases">
        <title>Phytophthora lilii NBRC 32176.</title>
        <authorList>
            <person name="Ichikawa N."/>
            <person name="Sato H."/>
            <person name="Tonouchi N."/>
        </authorList>
    </citation>
    <scope>NUCLEOTIDE SEQUENCE</scope>
    <source>
        <strain evidence="6">NBRC 32176</strain>
    </source>
</reference>
<organism evidence="6 7">
    <name type="scientific">Phytophthora lilii</name>
    <dbReference type="NCBI Taxonomy" id="2077276"/>
    <lineage>
        <taxon>Eukaryota</taxon>
        <taxon>Sar</taxon>
        <taxon>Stramenopiles</taxon>
        <taxon>Oomycota</taxon>
        <taxon>Peronosporomycetes</taxon>
        <taxon>Peronosporales</taxon>
        <taxon>Peronosporaceae</taxon>
        <taxon>Phytophthora</taxon>
    </lineage>
</organism>
<dbReference type="OrthoDB" id="144917at2759"/>
<accession>A0A9W7CNC3</accession>
<keyword evidence="4" id="KW-0732">Signal</keyword>
<dbReference type="EMBL" id="BSXW01001252">
    <property type="protein sequence ID" value="GMF35143.1"/>
    <property type="molecule type" value="Genomic_DNA"/>
</dbReference>
<evidence type="ECO:0000313" key="6">
    <source>
        <dbReference type="EMBL" id="GMF35143.1"/>
    </source>
</evidence>
<dbReference type="GO" id="GO:0005576">
    <property type="term" value="C:extracellular region"/>
    <property type="evidence" value="ECO:0007669"/>
    <property type="project" value="UniProtKB-SubCell"/>
</dbReference>
<comment type="subcellular location">
    <subcellularLocation>
        <location evidence="1 5">Secreted</location>
    </subcellularLocation>
</comment>
<evidence type="ECO:0000256" key="5">
    <source>
        <dbReference type="RuleBase" id="RU367124"/>
    </source>
</evidence>
<comment type="function">
    <text evidence="5">Effector that suppresses plant defense responses during pathogen infection.</text>
</comment>
<evidence type="ECO:0000256" key="3">
    <source>
        <dbReference type="ARBA" id="ARBA00022525"/>
    </source>
</evidence>
<name>A0A9W7CNC3_9STRA</name>
<dbReference type="AlphaFoldDB" id="A0A9W7CNC3"/>
<dbReference type="Proteomes" id="UP001165083">
    <property type="component" value="Unassembled WGS sequence"/>
</dbReference>
<keyword evidence="3 5" id="KW-0964">Secreted</keyword>
<comment type="similarity">
    <text evidence="2 5">Belongs to the RxLR effector family.</text>
</comment>
<dbReference type="InterPro" id="IPR031825">
    <property type="entry name" value="RXLR"/>
</dbReference>
<comment type="caution">
    <text evidence="6">The sequence shown here is derived from an EMBL/GenBank/DDBJ whole genome shotgun (WGS) entry which is preliminary data.</text>
</comment>
<gene>
    <name evidence="6" type="ORF">Plil01_001493700</name>
</gene>
<evidence type="ECO:0000313" key="7">
    <source>
        <dbReference type="Proteomes" id="UP001165083"/>
    </source>
</evidence>
<dbReference type="Pfam" id="PF16810">
    <property type="entry name" value="RXLR"/>
    <property type="match status" value="1"/>
</dbReference>
<proteinExistence type="inferred from homology"/>
<sequence>MNMETPAILIVSPNSALAADETKLAKMGAPTSALSVNGVEGGARLLRSDVDISGAAKMFSKTKASYITKKLNKMLTNENYAEKKYAQWYKHPSLPRVSIEKVIRGHGKHFEGLITDYYSYIKKASELKLRRAHNLQRRA</sequence>
<protein>
    <recommendedName>
        <fullName evidence="5">RxLR effector protein</fullName>
    </recommendedName>
</protein>
<evidence type="ECO:0000256" key="1">
    <source>
        <dbReference type="ARBA" id="ARBA00004613"/>
    </source>
</evidence>
<comment type="domain">
    <text evidence="5">The RxLR-dEER motif acts to carry the protein into the host cell cytoplasm through binding to cell surface phosphatidylinositol-3-phosphate.</text>
</comment>